<dbReference type="PANTHER" id="PTHR30383:SF24">
    <property type="entry name" value="THIOESTERASE 1_PROTEASE 1_LYSOPHOSPHOLIPASE L1"/>
    <property type="match status" value="1"/>
</dbReference>
<feature type="domain" description="SGNH hydrolase-type esterase" evidence="1">
    <location>
        <begin position="9"/>
        <end position="163"/>
    </location>
</feature>
<dbReference type="GO" id="GO:0004622">
    <property type="term" value="F:phosphatidylcholine lysophospholipase activity"/>
    <property type="evidence" value="ECO:0007669"/>
    <property type="project" value="TreeGrafter"/>
</dbReference>
<organism evidence="2 3">
    <name type="scientific">Paraferrimonas sedimenticola</name>
    <dbReference type="NCBI Taxonomy" id="375674"/>
    <lineage>
        <taxon>Bacteria</taxon>
        <taxon>Pseudomonadati</taxon>
        <taxon>Pseudomonadota</taxon>
        <taxon>Gammaproteobacteria</taxon>
        <taxon>Alteromonadales</taxon>
        <taxon>Ferrimonadaceae</taxon>
        <taxon>Paraferrimonas</taxon>
    </lineage>
</organism>
<dbReference type="CDD" id="cd01822">
    <property type="entry name" value="Lysophospholipase_L1_like"/>
    <property type="match status" value="1"/>
</dbReference>
<accession>A0AA37VSC9</accession>
<name>A0AA37VSC9_9GAMM</name>
<dbReference type="EMBL" id="BSNC01000001">
    <property type="protein sequence ID" value="GLP94824.1"/>
    <property type="molecule type" value="Genomic_DNA"/>
</dbReference>
<dbReference type="AlphaFoldDB" id="A0AA37VSC9"/>
<dbReference type="PANTHER" id="PTHR30383">
    <property type="entry name" value="THIOESTERASE 1/PROTEASE 1/LYSOPHOSPHOLIPASE L1"/>
    <property type="match status" value="1"/>
</dbReference>
<gene>
    <name evidence="2" type="primary">tesA</name>
    <name evidence="2" type="ORF">GCM10007895_01300</name>
</gene>
<dbReference type="Proteomes" id="UP001161422">
    <property type="component" value="Unassembled WGS sequence"/>
</dbReference>
<dbReference type="Pfam" id="PF13472">
    <property type="entry name" value="Lipase_GDSL_2"/>
    <property type="match status" value="1"/>
</dbReference>
<proteinExistence type="predicted"/>
<protein>
    <submittedName>
        <fullName evidence="2">Arylesterase</fullName>
    </submittedName>
</protein>
<dbReference type="SUPFAM" id="SSF52266">
    <property type="entry name" value="SGNH hydrolase"/>
    <property type="match status" value="1"/>
</dbReference>
<comment type="caution">
    <text evidence="2">The sequence shown here is derived from an EMBL/GenBank/DDBJ whole genome shotgun (WGS) entry which is preliminary data.</text>
</comment>
<evidence type="ECO:0000313" key="3">
    <source>
        <dbReference type="Proteomes" id="UP001161422"/>
    </source>
</evidence>
<dbReference type="InterPro" id="IPR036514">
    <property type="entry name" value="SGNH_hydro_sf"/>
</dbReference>
<dbReference type="InterPro" id="IPR013830">
    <property type="entry name" value="SGNH_hydro"/>
</dbReference>
<evidence type="ECO:0000313" key="2">
    <source>
        <dbReference type="EMBL" id="GLP94824.1"/>
    </source>
</evidence>
<reference evidence="2" key="2">
    <citation type="submission" date="2023-01" db="EMBL/GenBank/DDBJ databases">
        <title>Draft genome sequence of Paraferrimonas sedimenticola strain NBRC 101628.</title>
        <authorList>
            <person name="Sun Q."/>
            <person name="Mori K."/>
        </authorList>
    </citation>
    <scope>NUCLEOTIDE SEQUENCE</scope>
    <source>
        <strain evidence="2">NBRC 101628</strain>
    </source>
</reference>
<evidence type="ECO:0000259" key="1">
    <source>
        <dbReference type="Pfam" id="PF13472"/>
    </source>
</evidence>
<dbReference type="Gene3D" id="3.40.50.1110">
    <property type="entry name" value="SGNH hydrolase"/>
    <property type="match status" value="1"/>
</dbReference>
<dbReference type="InterPro" id="IPR051532">
    <property type="entry name" value="Ester_Hydrolysis_Enzymes"/>
</dbReference>
<sequence>MAQSATVLVLGDSLSAAYGMTEDQGWVHILSQTLPQHEWINASASGETSGGGLRRLPNILDHHNPDVVFIELGGNDGLRGFPIKKLKANLEQMIQLSQQSGAQVMLSEVMIPGNYGPRYTSQFTNVYQELAEDYSITLVPFFMRDIAIDPNLMLPDGIHPNPDAQPKIAEFLRPWFESI</sequence>
<reference evidence="2" key="1">
    <citation type="journal article" date="2014" name="Int. J. Syst. Evol. Microbiol.">
        <title>Complete genome sequence of Corynebacterium casei LMG S-19264T (=DSM 44701T), isolated from a smear-ripened cheese.</title>
        <authorList>
            <consortium name="US DOE Joint Genome Institute (JGI-PGF)"/>
            <person name="Walter F."/>
            <person name="Albersmeier A."/>
            <person name="Kalinowski J."/>
            <person name="Ruckert C."/>
        </authorList>
    </citation>
    <scope>NUCLEOTIDE SEQUENCE</scope>
    <source>
        <strain evidence="2">NBRC 101628</strain>
    </source>
</reference>
<keyword evidence="3" id="KW-1185">Reference proteome</keyword>